<evidence type="ECO:0000256" key="1">
    <source>
        <dbReference type="SAM" id="Phobius"/>
    </source>
</evidence>
<evidence type="ECO:0000313" key="2">
    <source>
        <dbReference type="EMBL" id="EST42500.1"/>
    </source>
</evidence>
<evidence type="ECO:0000313" key="4">
    <source>
        <dbReference type="Proteomes" id="UP000018208"/>
    </source>
</evidence>
<dbReference type="Proteomes" id="UP000018208">
    <property type="component" value="Unassembled WGS sequence"/>
</dbReference>
<reference evidence="2 3" key="1">
    <citation type="journal article" date="2014" name="PLoS Genet.">
        <title>The Genome of Spironucleus salmonicida Highlights a Fish Pathogen Adapted to Fluctuating Environments.</title>
        <authorList>
            <person name="Xu F."/>
            <person name="Jerlstrom-Hultqvist J."/>
            <person name="Einarsson E."/>
            <person name="Astvaldsson A."/>
            <person name="Svard S.G."/>
            <person name="Andersson J.O."/>
        </authorList>
    </citation>
    <scope>NUCLEOTIDE SEQUENCE</scope>
    <source>
        <strain evidence="3">ATCC 50377</strain>
    </source>
</reference>
<dbReference type="EMBL" id="KI546159">
    <property type="protein sequence ID" value="EST42500.1"/>
    <property type="molecule type" value="Genomic_DNA"/>
</dbReference>
<reference evidence="3" key="2">
    <citation type="submission" date="2020-12" db="EMBL/GenBank/DDBJ databases">
        <title>New Spironucleus salmonicida genome in near-complete chromosomes.</title>
        <authorList>
            <person name="Xu F."/>
            <person name="Kurt Z."/>
            <person name="Jimenez-Gonzalez A."/>
            <person name="Astvaldsson A."/>
            <person name="Andersson J.O."/>
            <person name="Svard S.G."/>
        </authorList>
    </citation>
    <scope>NUCLEOTIDE SEQUENCE</scope>
    <source>
        <strain evidence="3">ATCC 50377</strain>
    </source>
</reference>
<keyword evidence="1" id="KW-1133">Transmembrane helix</keyword>
<keyword evidence="1 2" id="KW-0812">Transmembrane</keyword>
<organism evidence="2">
    <name type="scientific">Spironucleus salmonicida</name>
    <dbReference type="NCBI Taxonomy" id="348837"/>
    <lineage>
        <taxon>Eukaryota</taxon>
        <taxon>Metamonada</taxon>
        <taxon>Diplomonadida</taxon>
        <taxon>Hexamitidae</taxon>
        <taxon>Hexamitinae</taxon>
        <taxon>Spironucleus</taxon>
    </lineage>
</organism>
<feature type="transmembrane region" description="Helical" evidence="1">
    <location>
        <begin position="81"/>
        <end position="101"/>
    </location>
</feature>
<name>V6LDB7_9EUKA</name>
<feature type="transmembrane region" description="Helical" evidence="1">
    <location>
        <begin position="156"/>
        <end position="179"/>
    </location>
</feature>
<sequence>MGHAERRNALKILYTMPSFLVLAAVLSFSYIERPARLRPRELGIFIVLLQLPAVFTLPNTTICVVLNIFLASALALNFNRIGIASVAVAGCGFMLATGFALCGWRGRRQGSMLAFSALGFGVLALVFGFAELELAVWETVWEEENAEMLFCEISSFLVGFVGLACLFQNDYVMVVGFLYFSLLEVTPFDSWLVGGAQVLLLGLLAIAVLDRGAMTK</sequence>
<protein>
    <submittedName>
        <fullName evidence="2">Transmembrane domain-containing protein</fullName>
    </submittedName>
</protein>
<feature type="transmembrane region" description="Helical" evidence="1">
    <location>
        <begin position="43"/>
        <end position="69"/>
    </location>
</feature>
<dbReference type="VEuPathDB" id="GiardiaDB:SS50377_27938"/>
<feature type="transmembrane region" description="Helical" evidence="1">
    <location>
        <begin position="113"/>
        <end position="136"/>
    </location>
</feature>
<feature type="transmembrane region" description="Helical" evidence="1">
    <location>
        <begin position="191"/>
        <end position="209"/>
    </location>
</feature>
<evidence type="ECO:0000313" key="3">
    <source>
        <dbReference type="EMBL" id="KAH0569966.1"/>
    </source>
</evidence>
<keyword evidence="4" id="KW-1185">Reference proteome</keyword>
<proteinExistence type="predicted"/>
<gene>
    <name evidence="2" type="ORF">SS50377_17806</name>
    <name evidence="3" type="ORF">SS50377_27938</name>
</gene>
<keyword evidence="1" id="KW-0472">Membrane</keyword>
<dbReference type="EMBL" id="AUWU02000008">
    <property type="protein sequence ID" value="KAH0569966.1"/>
    <property type="molecule type" value="Genomic_DNA"/>
</dbReference>
<feature type="transmembrane region" description="Helical" evidence="1">
    <location>
        <begin position="12"/>
        <end position="31"/>
    </location>
</feature>
<accession>V6LDB7</accession>
<dbReference type="AlphaFoldDB" id="V6LDB7"/>